<feature type="signal peptide" evidence="1">
    <location>
        <begin position="1"/>
        <end position="31"/>
    </location>
</feature>
<evidence type="ECO:0000256" key="1">
    <source>
        <dbReference type="SAM" id="SignalP"/>
    </source>
</evidence>
<dbReference type="GO" id="GO:0006508">
    <property type="term" value="P:proteolysis"/>
    <property type="evidence" value="ECO:0007669"/>
    <property type="project" value="InterPro"/>
</dbReference>
<dbReference type="Proteomes" id="UP000261811">
    <property type="component" value="Unassembled WGS sequence"/>
</dbReference>
<evidence type="ECO:0000313" key="3">
    <source>
        <dbReference type="Proteomes" id="UP000261811"/>
    </source>
</evidence>
<evidence type="ECO:0000313" key="2">
    <source>
        <dbReference type="EMBL" id="RFU36494.1"/>
    </source>
</evidence>
<accession>A0A372J9K6</accession>
<feature type="chain" id="PRO_5017059238" description="Trypsin-like serine protease" evidence="1">
    <location>
        <begin position="32"/>
        <end position="416"/>
    </location>
</feature>
<evidence type="ECO:0008006" key="4">
    <source>
        <dbReference type="Google" id="ProtNLM"/>
    </source>
</evidence>
<keyword evidence="1" id="KW-0732">Signal</keyword>
<dbReference type="PROSITE" id="PS00134">
    <property type="entry name" value="TRYPSIN_HIS"/>
    <property type="match status" value="1"/>
</dbReference>
<reference evidence="2 3" key="1">
    <citation type="submission" date="2018-08" db="EMBL/GenBank/DDBJ databases">
        <title>Actinomadura jelena sp. nov., a novel Actinomycete isolated from soil in Chad.</title>
        <authorList>
            <person name="Shi L."/>
        </authorList>
    </citation>
    <scope>NUCLEOTIDE SEQUENCE [LARGE SCALE GENOMIC DNA]</scope>
    <source>
        <strain evidence="2 3">NEAU-G17</strain>
    </source>
</reference>
<dbReference type="PROSITE" id="PS00135">
    <property type="entry name" value="TRYPSIN_SER"/>
    <property type="match status" value="1"/>
</dbReference>
<protein>
    <recommendedName>
        <fullName evidence="4">Trypsin-like serine protease</fullName>
    </recommendedName>
</protein>
<dbReference type="InterPro" id="IPR009003">
    <property type="entry name" value="Peptidase_S1_PA"/>
</dbReference>
<gene>
    <name evidence="2" type="ORF">DZF91_37825</name>
</gene>
<dbReference type="InterPro" id="IPR018114">
    <property type="entry name" value="TRYPSIN_HIS"/>
</dbReference>
<dbReference type="InterPro" id="IPR043504">
    <property type="entry name" value="Peptidase_S1_PA_chymotrypsin"/>
</dbReference>
<comment type="caution">
    <text evidence="2">The sequence shown here is derived from an EMBL/GenBank/DDBJ whole genome shotgun (WGS) entry which is preliminary data.</text>
</comment>
<dbReference type="EMBL" id="QURH01001048">
    <property type="protein sequence ID" value="RFU36494.1"/>
    <property type="molecule type" value="Genomic_DNA"/>
</dbReference>
<organism evidence="2 3">
    <name type="scientific">Actinomadura logoneensis</name>
    <dbReference type="NCBI Taxonomy" id="2293572"/>
    <lineage>
        <taxon>Bacteria</taxon>
        <taxon>Bacillati</taxon>
        <taxon>Actinomycetota</taxon>
        <taxon>Actinomycetes</taxon>
        <taxon>Streptosporangiales</taxon>
        <taxon>Thermomonosporaceae</taxon>
        <taxon>Actinomadura</taxon>
    </lineage>
</organism>
<name>A0A372J9K6_9ACTN</name>
<dbReference type="Gene3D" id="2.40.10.10">
    <property type="entry name" value="Trypsin-like serine proteases"/>
    <property type="match status" value="2"/>
</dbReference>
<sequence>MGFRHGSARFVGVLGVAVLSVSLAGMVPAAADQASGGDKDAVEAVPFSHIPADIRQKMQDQVPLKAAASKISWAMEKNGHGGFAGIVLQPHSVELWWKGTLPAAVSKAVVQARGTASVEVRPARYSQTELKAAAAKLIAEMKKDPKYPISQVAGSLRGEGLVLTTKDKPKALAAQAKTVSGVPVRYVEGDVPGVAGRNDDSPRYYGGGAILNDDIKGDIKYRCTAGWGVTDGSGRSYLLTAGHCGRVGGGWHNGAWTTDGTGLWIGWASRENTEHDLLLIDADSGGRIWDGSWRGDFAKGVIGWDWAYANEWVCQSGSSSGAVCGIQNTDNFTYVGWFKPDAYGRTEWYTDLVVARRADGGPAAHLGDSGGPVFSLSGNLDVVAKGTVTGIDDGSTMYYQDFGTAWRDFGITVKLG</sequence>
<keyword evidence="3" id="KW-1185">Reference proteome</keyword>
<dbReference type="GO" id="GO:0004252">
    <property type="term" value="F:serine-type endopeptidase activity"/>
    <property type="evidence" value="ECO:0007669"/>
    <property type="project" value="InterPro"/>
</dbReference>
<dbReference type="AlphaFoldDB" id="A0A372J9K6"/>
<dbReference type="SUPFAM" id="SSF50494">
    <property type="entry name" value="Trypsin-like serine proteases"/>
    <property type="match status" value="1"/>
</dbReference>
<proteinExistence type="predicted"/>
<dbReference type="InterPro" id="IPR033116">
    <property type="entry name" value="TRYPSIN_SER"/>
</dbReference>